<dbReference type="AlphaFoldDB" id="A0A0L0FVE7"/>
<keyword evidence="9 14" id="KW-0648">Protein biosynthesis</keyword>
<reference evidence="18 19" key="1">
    <citation type="submission" date="2011-02" db="EMBL/GenBank/DDBJ databases">
        <title>The Genome Sequence of Sphaeroforma arctica JP610.</title>
        <authorList>
            <consortium name="The Broad Institute Genome Sequencing Platform"/>
            <person name="Russ C."/>
            <person name="Cuomo C."/>
            <person name="Young S.K."/>
            <person name="Zeng Q."/>
            <person name="Gargeya S."/>
            <person name="Alvarado L."/>
            <person name="Berlin A."/>
            <person name="Chapman S.B."/>
            <person name="Chen Z."/>
            <person name="Freedman E."/>
            <person name="Gellesch M."/>
            <person name="Goldberg J."/>
            <person name="Griggs A."/>
            <person name="Gujja S."/>
            <person name="Heilman E."/>
            <person name="Heiman D."/>
            <person name="Howarth C."/>
            <person name="Mehta T."/>
            <person name="Neiman D."/>
            <person name="Pearson M."/>
            <person name="Roberts A."/>
            <person name="Saif S."/>
            <person name="Shea T."/>
            <person name="Shenoy N."/>
            <person name="Sisk P."/>
            <person name="Stolte C."/>
            <person name="Sykes S."/>
            <person name="White J."/>
            <person name="Yandava C."/>
            <person name="Burger G."/>
            <person name="Gray M.W."/>
            <person name="Holland P.W.H."/>
            <person name="King N."/>
            <person name="Lang F.B.F."/>
            <person name="Roger A.J."/>
            <person name="Ruiz-Trillo I."/>
            <person name="Haas B."/>
            <person name="Nusbaum C."/>
            <person name="Birren B."/>
        </authorList>
    </citation>
    <scope>NUCLEOTIDE SEQUENCE [LARGE SCALE GENOMIC DNA]</scope>
    <source>
        <strain evidence="18 19">JP610</strain>
    </source>
</reference>
<organism evidence="18 19">
    <name type="scientific">Sphaeroforma arctica JP610</name>
    <dbReference type="NCBI Taxonomy" id="667725"/>
    <lineage>
        <taxon>Eukaryota</taxon>
        <taxon>Ichthyosporea</taxon>
        <taxon>Ichthyophonida</taxon>
        <taxon>Sphaeroforma</taxon>
    </lineage>
</organism>
<dbReference type="Gene3D" id="1.10.287.380">
    <property type="entry name" value="Valyl-tRNA synthetase, C-terminal domain"/>
    <property type="match status" value="1"/>
</dbReference>
<evidence type="ECO:0000256" key="4">
    <source>
        <dbReference type="ARBA" id="ARBA00013169"/>
    </source>
</evidence>
<dbReference type="InterPro" id="IPR014729">
    <property type="entry name" value="Rossmann-like_a/b/a_fold"/>
</dbReference>
<sequence>MSGTSTAGQSINASIKKLNDSSTKFVVMQCGSKNVDSIYFERTGTVPLGSRRSAVGDRQSAIGSRQSALGARQSALLAEPLAKLKALKEEWNAASGKDWDAEVKAAEKEKKDAEKAAKKDAQDNGPKKPVDPEKLAAKNKAKAEKLAKFEAKKKALAEAAAKKQAAGGGAKKKEKKEKVEVKFTNTTASGDYKDLESSDFASYHPNAVETAWYSWWEKEGLFKPEKPGETEVRDNPKGVFMMAIPPPNVTGTLHLGHALTNAIEDTLTRWQRMRGKTVLWNPGCDHAGIATQVVVEKKVWREEQKTRHDLGREEFLKRVWEWKEVNGDLIYNQLRGLGASVDWDRAVFTMDEKCMVAVTEAFVQLYDKKKIFRDSRLVNWSSQLNSAISDLEVDHKELTGRTMMTVVGHGDKEYEFGVLTSFAYQFENPEDGEIVVATTRLETMLADTAVAVHPEDPKYAHAHGKHLIHPFSGRKIPIITDTYVEIGFGSGAVKITPGHDPNDYDMGKRHDLPILNMLNDDGTVNGLVKEFEGMKRFDARDAVLAALEAKGLFRGKTPNAMVIPICSRTKDIVEPMVKPQWFVDCTSMNKRALDAVQNGDLRLVPDQHEKTWYHWLGNDRPWCVSRQLWWGHRIPAYYCEVKGKQSDAADSECWVVGRSEEEALKRAVAKFGVSAGDITLHQDPDVLDTWFSSGLFPFSIFGWPEKTADLARFYPGTLLETGHDILFFWVARMVMLSLELNDVLPFSDVYLHALIRDAHGRKMSKSLGNVLDPLDVIHGITLKAMNDKLANGNLDPKEVQKATEGQSKDFPDGIPECGTDALRMALASYTLPGKDVNLDIQRVVGYRFFCNKLWNALRYARTLLGDDFVPKPREQAPTDAYGPMDVWILSRLSHCVKTMNESFEAYAFPAATQAISGFWQYEFCDVYLECSKSIMNGTDQERIAICREVFYTCLDVGLRLLHPIMCFLTEELYQRLPRRAGSEGHRSIMVAEYPEEALYVNEQAEQEWATAFEVVRNVRSLKAEYLNDKAKPEVIINVKSEAIRQLMDKYIRAIQTLTLATTISISVDSPPPQDKGCVVAIVNDTTEAYVGVKGLIDPAKEVQKNEKKLAETQAFLEKAKAPTLKEDYEQKVPEAVRATHTKKISQLEGEIDKLGAAIDMYKAML</sequence>
<dbReference type="eggNOG" id="KOG0432">
    <property type="taxonomic scope" value="Eukaryota"/>
</dbReference>
<dbReference type="GeneID" id="25907340"/>
<accession>A0A0L0FVE7</accession>
<keyword evidence="5" id="KW-0963">Cytoplasm</keyword>
<dbReference type="HAMAP" id="MF_02004">
    <property type="entry name" value="Val_tRNA_synth_type1"/>
    <property type="match status" value="1"/>
</dbReference>
<dbReference type="Pfam" id="PF00133">
    <property type="entry name" value="tRNA-synt_1"/>
    <property type="match status" value="1"/>
</dbReference>
<comment type="similarity">
    <text evidence="3 14">Belongs to the class-I aminoacyl-tRNA synthetase family.</text>
</comment>
<dbReference type="CDD" id="cd00817">
    <property type="entry name" value="ValRS_core"/>
    <property type="match status" value="1"/>
</dbReference>
<evidence type="ECO:0000256" key="10">
    <source>
        <dbReference type="ARBA" id="ARBA00023146"/>
    </source>
</evidence>
<feature type="domain" description="Aminoacyl-tRNA synthetase class Ia" evidence="16">
    <location>
        <begin position="212"/>
        <end position="839"/>
    </location>
</feature>
<dbReference type="NCBIfam" id="TIGR00422">
    <property type="entry name" value="valS"/>
    <property type="match status" value="1"/>
</dbReference>
<dbReference type="PROSITE" id="PS00178">
    <property type="entry name" value="AA_TRNA_LIGASE_I"/>
    <property type="match status" value="1"/>
</dbReference>
<comment type="subcellular location">
    <subcellularLocation>
        <location evidence="2">Cytoplasm</location>
    </subcellularLocation>
    <subcellularLocation>
        <location evidence="1">Mitochondrion</location>
    </subcellularLocation>
</comment>
<evidence type="ECO:0000313" key="18">
    <source>
        <dbReference type="EMBL" id="KNC80812.1"/>
    </source>
</evidence>
<keyword evidence="6 14" id="KW-0436">Ligase</keyword>
<dbReference type="InterPro" id="IPR002303">
    <property type="entry name" value="Valyl-tRNA_ligase"/>
</dbReference>
<evidence type="ECO:0000259" key="16">
    <source>
        <dbReference type="Pfam" id="PF00133"/>
    </source>
</evidence>
<dbReference type="InterPro" id="IPR001412">
    <property type="entry name" value="aa-tRNA-synth_I_CS"/>
</dbReference>
<evidence type="ECO:0000256" key="1">
    <source>
        <dbReference type="ARBA" id="ARBA00004173"/>
    </source>
</evidence>
<feature type="region of interest" description="Disordered" evidence="15">
    <location>
        <begin position="48"/>
        <end position="69"/>
    </location>
</feature>
<evidence type="ECO:0000256" key="15">
    <source>
        <dbReference type="SAM" id="MobiDB-lite"/>
    </source>
</evidence>
<dbReference type="GO" id="GO:0002161">
    <property type="term" value="F:aminoacyl-tRNA deacylase activity"/>
    <property type="evidence" value="ECO:0007669"/>
    <property type="project" value="InterPro"/>
</dbReference>
<name>A0A0L0FVE7_9EUKA</name>
<evidence type="ECO:0000256" key="12">
    <source>
        <dbReference type="ARBA" id="ARBA00040837"/>
    </source>
</evidence>
<evidence type="ECO:0000256" key="14">
    <source>
        <dbReference type="RuleBase" id="RU363035"/>
    </source>
</evidence>
<dbReference type="FunFam" id="3.40.50.620:FF:000078">
    <property type="entry name" value="Valine--tRNA ligase, mitochondrial"/>
    <property type="match status" value="1"/>
</dbReference>
<dbReference type="Proteomes" id="UP000054560">
    <property type="component" value="Unassembled WGS sequence"/>
</dbReference>
<dbReference type="NCBIfam" id="NF004349">
    <property type="entry name" value="PRK05729.1"/>
    <property type="match status" value="1"/>
</dbReference>
<dbReference type="STRING" id="667725.A0A0L0FVE7"/>
<keyword evidence="10 14" id="KW-0030">Aminoacyl-tRNA synthetase</keyword>
<gene>
    <name evidence="18" type="ORF">SARC_06836</name>
</gene>
<proteinExistence type="inferred from homology"/>
<dbReference type="FunFam" id="3.90.740.10:FF:000005">
    <property type="entry name" value="Valine--tRNA ligase, mitochondrial"/>
    <property type="match status" value="1"/>
</dbReference>
<dbReference type="GO" id="GO:0005829">
    <property type="term" value="C:cytosol"/>
    <property type="evidence" value="ECO:0007669"/>
    <property type="project" value="TreeGrafter"/>
</dbReference>
<dbReference type="FunFam" id="3.40.50.620:FF:000020">
    <property type="entry name" value="Valine--tRNA ligase, mitochondrial"/>
    <property type="match status" value="1"/>
</dbReference>
<protein>
    <recommendedName>
        <fullName evidence="12">Valine--tRNA ligase, mitochondrial</fullName>
        <ecNumber evidence="4">6.1.1.9</ecNumber>
    </recommendedName>
    <alternativeName>
        <fullName evidence="11">Valyl-tRNA synthetase</fullName>
    </alternativeName>
</protein>
<dbReference type="InterPro" id="IPR037118">
    <property type="entry name" value="Val-tRNA_synth_C_sf"/>
</dbReference>
<dbReference type="InterPro" id="IPR013155">
    <property type="entry name" value="M/V/L/I-tRNA-synth_anticd-bd"/>
</dbReference>
<dbReference type="Gene3D" id="3.40.50.620">
    <property type="entry name" value="HUPs"/>
    <property type="match status" value="2"/>
</dbReference>
<keyword evidence="19" id="KW-1185">Reference proteome</keyword>
<dbReference type="RefSeq" id="XP_014154714.1">
    <property type="nucleotide sequence ID" value="XM_014299239.1"/>
</dbReference>
<dbReference type="InterPro" id="IPR002300">
    <property type="entry name" value="aa-tRNA-synth_Ia"/>
</dbReference>
<evidence type="ECO:0000256" key="2">
    <source>
        <dbReference type="ARBA" id="ARBA00004496"/>
    </source>
</evidence>
<feature type="region of interest" description="Disordered" evidence="15">
    <location>
        <begin position="92"/>
        <end position="141"/>
    </location>
</feature>
<dbReference type="EMBL" id="KQ242104">
    <property type="protein sequence ID" value="KNC80812.1"/>
    <property type="molecule type" value="Genomic_DNA"/>
</dbReference>
<evidence type="ECO:0000256" key="5">
    <source>
        <dbReference type="ARBA" id="ARBA00022490"/>
    </source>
</evidence>
<dbReference type="PRINTS" id="PR00986">
    <property type="entry name" value="TRNASYNTHVAL"/>
</dbReference>
<dbReference type="SUPFAM" id="SSF47323">
    <property type="entry name" value="Anticodon-binding domain of a subclass of class I aminoacyl-tRNA synthetases"/>
    <property type="match status" value="1"/>
</dbReference>
<dbReference type="CDD" id="cd07962">
    <property type="entry name" value="Anticodon_Ia_Val"/>
    <property type="match status" value="1"/>
</dbReference>
<evidence type="ECO:0000256" key="11">
    <source>
        <dbReference type="ARBA" id="ARBA00029936"/>
    </source>
</evidence>
<dbReference type="Gene3D" id="3.90.740.10">
    <property type="entry name" value="Valyl/Leucyl/Isoleucyl-tRNA synthetase, editing domain"/>
    <property type="match status" value="1"/>
</dbReference>
<dbReference type="GO" id="GO:0004832">
    <property type="term" value="F:valine-tRNA ligase activity"/>
    <property type="evidence" value="ECO:0007669"/>
    <property type="project" value="UniProtKB-EC"/>
</dbReference>
<evidence type="ECO:0000256" key="7">
    <source>
        <dbReference type="ARBA" id="ARBA00022741"/>
    </source>
</evidence>
<comment type="catalytic activity">
    <reaction evidence="13">
        <text>tRNA(Val) + L-valine + ATP = L-valyl-tRNA(Val) + AMP + diphosphate</text>
        <dbReference type="Rhea" id="RHEA:10704"/>
        <dbReference type="Rhea" id="RHEA-COMP:9672"/>
        <dbReference type="Rhea" id="RHEA-COMP:9708"/>
        <dbReference type="ChEBI" id="CHEBI:30616"/>
        <dbReference type="ChEBI" id="CHEBI:33019"/>
        <dbReference type="ChEBI" id="CHEBI:57762"/>
        <dbReference type="ChEBI" id="CHEBI:78442"/>
        <dbReference type="ChEBI" id="CHEBI:78537"/>
        <dbReference type="ChEBI" id="CHEBI:456215"/>
        <dbReference type="EC" id="6.1.1.9"/>
    </reaction>
</comment>
<dbReference type="SUPFAM" id="SSF52374">
    <property type="entry name" value="Nucleotidylyl transferase"/>
    <property type="match status" value="1"/>
</dbReference>
<dbReference type="EC" id="6.1.1.9" evidence="4"/>
<feature type="domain" description="Methionyl/Valyl/Leucyl/Isoleucyl-tRNA synthetase anticodon-binding" evidence="17">
    <location>
        <begin position="885"/>
        <end position="1032"/>
    </location>
</feature>
<dbReference type="GO" id="GO:0005739">
    <property type="term" value="C:mitochondrion"/>
    <property type="evidence" value="ECO:0007669"/>
    <property type="project" value="UniProtKB-SubCell"/>
</dbReference>
<evidence type="ECO:0000256" key="9">
    <source>
        <dbReference type="ARBA" id="ARBA00022917"/>
    </source>
</evidence>
<evidence type="ECO:0000256" key="6">
    <source>
        <dbReference type="ARBA" id="ARBA00022598"/>
    </source>
</evidence>
<dbReference type="PANTHER" id="PTHR11946">
    <property type="entry name" value="VALYL-TRNA SYNTHETASES"/>
    <property type="match status" value="1"/>
</dbReference>
<dbReference type="InterPro" id="IPR033705">
    <property type="entry name" value="Anticodon_Ia_Val"/>
</dbReference>
<evidence type="ECO:0000259" key="17">
    <source>
        <dbReference type="Pfam" id="PF08264"/>
    </source>
</evidence>
<dbReference type="GO" id="GO:0006438">
    <property type="term" value="P:valyl-tRNA aminoacylation"/>
    <property type="evidence" value="ECO:0007669"/>
    <property type="project" value="InterPro"/>
</dbReference>
<keyword evidence="7 14" id="KW-0547">Nucleotide-binding</keyword>
<dbReference type="InterPro" id="IPR009008">
    <property type="entry name" value="Val/Leu/Ile-tRNA-synth_edit"/>
</dbReference>
<dbReference type="Gene3D" id="1.10.730.10">
    <property type="entry name" value="Isoleucyl-tRNA Synthetase, Domain 1"/>
    <property type="match status" value="1"/>
</dbReference>
<dbReference type="SUPFAM" id="SSF50677">
    <property type="entry name" value="ValRS/IleRS/LeuRS editing domain"/>
    <property type="match status" value="1"/>
</dbReference>
<dbReference type="OrthoDB" id="629407at2759"/>
<evidence type="ECO:0000313" key="19">
    <source>
        <dbReference type="Proteomes" id="UP000054560"/>
    </source>
</evidence>
<dbReference type="Pfam" id="PF08264">
    <property type="entry name" value="Anticodon_1"/>
    <property type="match status" value="1"/>
</dbReference>
<dbReference type="GO" id="GO:0005524">
    <property type="term" value="F:ATP binding"/>
    <property type="evidence" value="ECO:0007669"/>
    <property type="project" value="UniProtKB-KW"/>
</dbReference>
<keyword evidence="8 14" id="KW-0067">ATP-binding</keyword>
<evidence type="ECO:0000256" key="3">
    <source>
        <dbReference type="ARBA" id="ARBA00005594"/>
    </source>
</evidence>
<evidence type="ECO:0000256" key="8">
    <source>
        <dbReference type="ARBA" id="ARBA00022840"/>
    </source>
</evidence>
<dbReference type="InterPro" id="IPR009080">
    <property type="entry name" value="tRNAsynth_Ia_anticodon-bd"/>
</dbReference>
<evidence type="ECO:0000256" key="13">
    <source>
        <dbReference type="ARBA" id="ARBA00047552"/>
    </source>
</evidence>
<dbReference type="FunFam" id="1.10.730.10:FF:000009">
    <property type="entry name" value="Valine--tRNA ligase, mitochondrial"/>
    <property type="match status" value="1"/>
</dbReference>
<dbReference type="PANTHER" id="PTHR11946:SF109">
    <property type="entry name" value="VALINE--TRNA LIGASE"/>
    <property type="match status" value="1"/>
</dbReference>